<evidence type="ECO:0000313" key="3">
    <source>
        <dbReference type="Proteomes" id="UP000242287"/>
    </source>
</evidence>
<organism evidence="2 3">
    <name type="scientific">Amanita thiersii Skay4041</name>
    <dbReference type="NCBI Taxonomy" id="703135"/>
    <lineage>
        <taxon>Eukaryota</taxon>
        <taxon>Fungi</taxon>
        <taxon>Dikarya</taxon>
        <taxon>Basidiomycota</taxon>
        <taxon>Agaricomycotina</taxon>
        <taxon>Agaricomycetes</taxon>
        <taxon>Agaricomycetidae</taxon>
        <taxon>Agaricales</taxon>
        <taxon>Pluteineae</taxon>
        <taxon>Amanitaceae</taxon>
        <taxon>Amanita</taxon>
    </lineage>
</organism>
<dbReference type="EMBL" id="KZ302087">
    <property type="protein sequence ID" value="PFH47873.1"/>
    <property type="molecule type" value="Genomic_DNA"/>
</dbReference>
<evidence type="ECO:0000313" key="2">
    <source>
        <dbReference type="EMBL" id="PFH47873.1"/>
    </source>
</evidence>
<dbReference type="Proteomes" id="UP000242287">
    <property type="component" value="Unassembled WGS sequence"/>
</dbReference>
<reference evidence="2 3" key="1">
    <citation type="submission" date="2014-02" db="EMBL/GenBank/DDBJ databases">
        <title>Transposable element dynamics among asymbiotic and ectomycorrhizal Amanita fungi.</title>
        <authorList>
            <consortium name="DOE Joint Genome Institute"/>
            <person name="Hess J."/>
            <person name="Skrede I."/>
            <person name="Wolfe B."/>
            <person name="LaButti K."/>
            <person name="Ohm R.A."/>
            <person name="Grigoriev I.V."/>
            <person name="Pringle A."/>
        </authorList>
    </citation>
    <scope>NUCLEOTIDE SEQUENCE [LARGE SCALE GENOMIC DNA]</scope>
    <source>
        <strain evidence="2 3">SKay4041</strain>
    </source>
</reference>
<proteinExistence type="predicted"/>
<sequence length="54" mass="6005">MMLDYHWWIILTISTGCDGFGTNDIWSMDMSDDRIASPPARHAYLAGNASTRAA</sequence>
<accession>A0A2A9NJM8</accession>
<evidence type="ECO:0000256" key="1">
    <source>
        <dbReference type="SAM" id="SignalP"/>
    </source>
</evidence>
<feature type="chain" id="PRO_5012744326" evidence="1">
    <location>
        <begin position="20"/>
        <end position="54"/>
    </location>
</feature>
<keyword evidence="1" id="KW-0732">Signal</keyword>
<keyword evidence="3" id="KW-1185">Reference proteome</keyword>
<name>A0A2A9NJM8_9AGAR</name>
<feature type="signal peptide" evidence="1">
    <location>
        <begin position="1"/>
        <end position="19"/>
    </location>
</feature>
<gene>
    <name evidence="2" type="ORF">AMATHDRAFT_66606</name>
</gene>
<dbReference type="AlphaFoldDB" id="A0A2A9NJM8"/>
<protein>
    <submittedName>
        <fullName evidence="2">Uncharacterized protein</fullName>
    </submittedName>
</protein>